<dbReference type="InterPro" id="IPR003766">
    <property type="entry name" value="Uronate_isomerase"/>
</dbReference>
<dbReference type="Pfam" id="PF02614">
    <property type="entry name" value="UxaC"/>
    <property type="match status" value="1"/>
</dbReference>
<dbReference type="GO" id="GO:0008880">
    <property type="term" value="F:glucuronate isomerase activity"/>
    <property type="evidence" value="ECO:0007669"/>
    <property type="project" value="UniProtKB-UniRule"/>
</dbReference>
<organism evidence="8 9">
    <name type="scientific">Flavobacterium beibuense F44-8</name>
    <dbReference type="NCBI Taxonomy" id="1406840"/>
    <lineage>
        <taxon>Bacteria</taxon>
        <taxon>Pseudomonadati</taxon>
        <taxon>Bacteroidota</taxon>
        <taxon>Flavobacteriia</taxon>
        <taxon>Flavobacteriales</taxon>
        <taxon>Flavobacteriaceae</taxon>
        <taxon>Flavobacterium</taxon>
    </lineage>
</organism>
<sequence length="471" mass="54145">MSFFLKDNFILESDIAEQLYFNYAQNKPIIDYHSHLSPSAIANDINFENITQAWLKGDHYKWRAMRALGIEEEYITGAASDYEKFSKWAQTVPHTLRNPLFHWTHMELKNTFGITELLNQDTSRKIYDTTSEKLQSQSFSAKGLLSNFNVEMVGTTDDPIDSLEDHLKIRHDNSKVKVLPTFRPDKIFNIDYGNKFRNYVQKLGELTNITITDLESLLQAFKVRVDYFDKAGCVSSDHGLSAIPHKGKSGKSDIEKIFKEVLNGNDSKAPEIKESFTYFMLVEFCKMYHQRGWVQQFHLGALRNSNAYKVSVLGRDTGFDSVGDYKQAETLSLLLNELETNNKLSKTILYNLNPADNTLFATMTGNFQGEGIRGKIQYGSGWWFLDQLDGMTNQINALSNQGLISTFIGMLTDSRSFLSYSRHEYFRRLLCNLFAEDMRKGYLPNDIIWIGSVISDICYYNAKKYFNLNQS</sequence>
<comment type="pathway">
    <text evidence="2 7">Carbohydrate metabolism; pentose and glucuronate interconversion.</text>
</comment>
<dbReference type="NCBIfam" id="NF002794">
    <property type="entry name" value="PRK02925.1"/>
    <property type="match status" value="1"/>
</dbReference>
<gene>
    <name evidence="7" type="primary">uxaC</name>
    <name evidence="8" type="ORF">Q763_08210</name>
</gene>
<evidence type="ECO:0000256" key="5">
    <source>
        <dbReference type="ARBA" id="ARBA00020555"/>
    </source>
</evidence>
<reference evidence="8 9" key="1">
    <citation type="submission" date="2013-09" db="EMBL/GenBank/DDBJ databases">
        <authorList>
            <person name="Zeng Z."/>
            <person name="Chen C."/>
        </authorList>
    </citation>
    <scope>NUCLEOTIDE SEQUENCE [LARGE SCALE GENOMIC DNA]</scope>
    <source>
        <strain evidence="8 9">F44-8</strain>
    </source>
</reference>
<comment type="caution">
    <text evidence="8">The sequence shown here is derived from an EMBL/GenBank/DDBJ whole genome shotgun (WGS) entry which is preliminary data.</text>
</comment>
<dbReference type="AlphaFoldDB" id="A0A0A2LZU0"/>
<dbReference type="EMBL" id="JRLV01000007">
    <property type="protein sequence ID" value="KGO81615.1"/>
    <property type="molecule type" value="Genomic_DNA"/>
</dbReference>
<dbReference type="PANTHER" id="PTHR30068">
    <property type="entry name" value="URONATE ISOMERASE"/>
    <property type="match status" value="1"/>
</dbReference>
<dbReference type="UniPathway" id="UPA00246"/>
<dbReference type="InterPro" id="IPR032466">
    <property type="entry name" value="Metal_Hydrolase"/>
</dbReference>
<evidence type="ECO:0000256" key="4">
    <source>
        <dbReference type="ARBA" id="ARBA00012546"/>
    </source>
</evidence>
<dbReference type="Gene3D" id="3.20.20.140">
    <property type="entry name" value="Metal-dependent hydrolases"/>
    <property type="match status" value="1"/>
</dbReference>
<dbReference type="EC" id="5.3.1.12" evidence="4 7"/>
<name>A0A0A2LZU0_9FLAO</name>
<comment type="catalytic activity">
    <reaction evidence="7">
        <text>aldehydo-D-galacturonate = keto-D-tagaturonate</text>
        <dbReference type="Rhea" id="RHEA:27702"/>
        <dbReference type="ChEBI" id="CHEBI:12952"/>
        <dbReference type="ChEBI" id="CHEBI:17886"/>
    </reaction>
</comment>
<dbReference type="Gene3D" id="1.10.2020.10">
    <property type="entry name" value="uronate isomerase, domain 2, chain A"/>
    <property type="match status" value="1"/>
</dbReference>
<evidence type="ECO:0000256" key="7">
    <source>
        <dbReference type="HAMAP-Rule" id="MF_00675"/>
    </source>
</evidence>
<keyword evidence="9" id="KW-1185">Reference proteome</keyword>
<dbReference type="eggNOG" id="COG1904">
    <property type="taxonomic scope" value="Bacteria"/>
</dbReference>
<dbReference type="RefSeq" id="WP_035132999.1">
    <property type="nucleotide sequence ID" value="NZ_JRLV01000007.1"/>
</dbReference>
<evidence type="ECO:0000313" key="8">
    <source>
        <dbReference type="EMBL" id="KGO81615.1"/>
    </source>
</evidence>
<comment type="catalytic activity">
    <reaction evidence="1 7">
        <text>D-glucuronate = D-fructuronate</text>
        <dbReference type="Rhea" id="RHEA:13049"/>
        <dbReference type="ChEBI" id="CHEBI:58720"/>
        <dbReference type="ChEBI" id="CHEBI:59863"/>
        <dbReference type="EC" id="5.3.1.12"/>
    </reaction>
</comment>
<proteinExistence type="inferred from homology"/>
<dbReference type="GO" id="GO:0019698">
    <property type="term" value="P:D-galacturonate catabolic process"/>
    <property type="evidence" value="ECO:0007669"/>
    <property type="project" value="TreeGrafter"/>
</dbReference>
<dbReference type="HAMAP" id="MF_00675">
    <property type="entry name" value="UxaC"/>
    <property type="match status" value="1"/>
</dbReference>
<evidence type="ECO:0000256" key="6">
    <source>
        <dbReference type="ARBA" id="ARBA00023235"/>
    </source>
</evidence>
<dbReference type="PANTHER" id="PTHR30068:SF4">
    <property type="entry name" value="URONATE ISOMERASE"/>
    <property type="match status" value="1"/>
</dbReference>
<dbReference type="GO" id="GO:0042840">
    <property type="term" value="P:D-glucuronate catabolic process"/>
    <property type="evidence" value="ECO:0007669"/>
    <property type="project" value="TreeGrafter"/>
</dbReference>
<dbReference type="Proteomes" id="UP000030129">
    <property type="component" value="Unassembled WGS sequence"/>
</dbReference>
<protein>
    <recommendedName>
        <fullName evidence="5 7">Uronate isomerase</fullName>
        <ecNumber evidence="4 7">5.3.1.12</ecNumber>
    </recommendedName>
    <alternativeName>
        <fullName evidence="7">Glucuronate isomerase</fullName>
    </alternativeName>
    <alternativeName>
        <fullName evidence="7">Uronic isomerase</fullName>
    </alternativeName>
</protein>
<evidence type="ECO:0000256" key="1">
    <source>
        <dbReference type="ARBA" id="ARBA00001165"/>
    </source>
</evidence>
<dbReference type="STRING" id="1406840.Q763_08210"/>
<keyword evidence="6 7" id="KW-0413">Isomerase</keyword>
<dbReference type="SUPFAM" id="SSF51556">
    <property type="entry name" value="Metallo-dependent hydrolases"/>
    <property type="match status" value="1"/>
</dbReference>
<evidence type="ECO:0000256" key="3">
    <source>
        <dbReference type="ARBA" id="ARBA00008397"/>
    </source>
</evidence>
<evidence type="ECO:0000313" key="9">
    <source>
        <dbReference type="Proteomes" id="UP000030129"/>
    </source>
</evidence>
<evidence type="ECO:0000256" key="2">
    <source>
        <dbReference type="ARBA" id="ARBA00004892"/>
    </source>
</evidence>
<comment type="similarity">
    <text evidence="3 7">Belongs to the metallo-dependent hydrolases superfamily. Uronate isomerase family.</text>
</comment>
<accession>A0A0A2LZU0</accession>